<feature type="domain" description="BTB" evidence="1">
    <location>
        <begin position="11"/>
        <end position="78"/>
    </location>
</feature>
<dbReference type="AlphaFoldDB" id="A0A8H4ITB7"/>
<protein>
    <recommendedName>
        <fullName evidence="1">BTB domain-containing protein</fullName>
    </recommendedName>
</protein>
<dbReference type="EMBL" id="WWBZ02000033">
    <property type="protein sequence ID" value="KAF4306796.1"/>
    <property type="molecule type" value="Genomic_DNA"/>
</dbReference>
<organism evidence="2 3">
    <name type="scientific">Botryosphaeria dothidea</name>
    <dbReference type="NCBI Taxonomy" id="55169"/>
    <lineage>
        <taxon>Eukaryota</taxon>
        <taxon>Fungi</taxon>
        <taxon>Dikarya</taxon>
        <taxon>Ascomycota</taxon>
        <taxon>Pezizomycotina</taxon>
        <taxon>Dothideomycetes</taxon>
        <taxon>Dothideomycetes incertae sedis</taxon>
        <taxon>Botryosphaeriales</taxon>
        <taxon>Botryosphaeriaceae</taxon>
        <taxon>Botryosphaeria</taxon>
    </lineage>
</organism>
<evidence type="ECO:0000259" key="1">
    <source>
        <dbReference type="PROSITE" id="PS50097"/>
    </source>
</evidence>
<evidence type="ECO:0000313" key="2">
    <source>
        <dbReference type="EMBL" id="KAF4306796.1"/>
    </source>
</evidence>
<accession>A0A8H4ITB7</accession>
<dbReference type="Pfam" id="PF00651">
    <property type="entry name" value="BTB"/>
    <property type="match status" value="1"/>
</dbReference>
<proteinExistence type="predicted"/>
<dbReference type="PANTHER" id="PTHR47843:SF2">
    <property type="entry name" value="BTB DOMAIN-CONTAINING PROTEIN"/>
    <property type="match status" value="1"/>
</dbReference>
<comment type="caution">
    <text evidence="2">The sequence shown here is derived from an EMBL/GenBank/DDBJ whole genome shotgun (WGS) entry which is preliminary data.</text>
</comment>
<gene>
    <name evidence="2" type="ORF">GTA08_BOTSDO05387</name>
</gene>
<keyword evidence="3" id="KW-1185">Reference proteome</keyword>
<dbReference type="Gene3D" id="3.30.710.10">
    <property type="entry name" value="Potassium Channel Kv1.1, Chain A"/>
    <property type="match status" value="1"/>
</dbReference>
<name>A0A8H4ITB7_9PEZI</name>
<evidence type="ECO:0000313" key="3">
    <source>
        <dbReference type="Proteomes" id="UP000572817"/>
    </source>
</evidence>
<sequence>MTAPQLELLLGDVVATIDVGIPPTAFKIHENLLVTRSGFFRGALRGNFLEYHTRTIAISWLDVENFTYLVSWLYTGTLHNVFALENLTSNRFGSCVRRTFELWLLGDQLQIPQFQSQLASGLINCLPRFHNLPPVPDNETLGLVYANTIASSPVRRLAVDLAVATRLMTDLEESLQHLSDEIVRDICAAAIHFWKADARHTPNRQRQYLMDEKAKEKYDVAPLPDLPSLTQA</sequence>
<dbReference type="Proteomes" id="UP000572817">
    <property type="component" value="Unassembled WGS sequence"/>
</dbReference>
<dbReference type="OrthoDB" id="1022638at2759"/>
<dbReference type="PANTHER" id="PTHR47843">
    <property type="entry name" value="BTB DOMAIN-CONTAINING PROTEIN-RELATED"/>
    <property type="match status" value="1"/>
</dbReference>
<dbReference type="InterPro" id="IPR011333">
    <property type="entry name" value="SKP1/BTB/POZ_sf"/>
</dbReference>
<dbReference type="SUPFAM" id="SSF54695">
    <property type="entry name" value="POZ domain"/>
    <property type="match status" value="1"/>
</dbReference>
<dbReference type="InterPro" id="IPR000210">
    <property type="entry name" value="BTB/POZ_dom"/>
</dbReference>
<reference evidence="2" key="1">
    <citation type="submission" date="2020-04" db="EMBL/GenBank/DDBJ databases">
        <title>Genome Assembly and Annotation of Botryosphaeria dothidea sdau 11-99, a Latent Pathogen of Apple Fruit Ring Rot in China.</title>
        <authorList>
            <person name="Yu C."/>
            <person name="Diao Y."/>
            <person name="Lu Q."/>
            <person name="Zhao J."/>
            <person name="Cui S."/>
            <person name="Peng C."/>
            <person name="He B."/>
            <person name="Liu H."/>
        </authorList>
    </citation>
    <scope>NUCLEOTIDE SEQUENCE [LARGE SCALE GENOMIC DNA]</scope>
    <source>
        <strain evidence="2">Sdau11-99</strain>
    </source>
</reference>
<dbReference type="CDD" id="cd18186">
    <property type="entry name" value="BTB_POZ_ZBTB_KLHL-like"/>
    <property type="match status" value="1"/>
</dbReference>
<dbReference type="PROSITE" id="PS50097">
    <property type="entry name" value="BTB"/>
    <property type="match status" value="1"/>
</dbReference>